<dbReference type="EMBL" id="LNZC01000002">
    <property type="protein sequence ID" value="KTD81824.1"/>
    <property type="molecule type" value="Genomic_DNA"/>
</dbReference>
<evidence type="ECO:0000313" key="2">
    <source>
        <dbReference type="Proteomes" id="UP000054662"/>
    </source>
</evidence>
<comment type="caution">
    <text evidence="1">The sequence shown here is derived from an EMBL/GenBank/DDBJ whole genome shotgun (WGS) entry which is preliminary data.</text>
</comment>
<dbReference type="SUPFAM" id="SSF56112">
    <property type="entry name" value="Protein kinase-like (PK-like)"/>
    <property type="match status" value="1"/>
</dbReference>
<dbReference type="RefSeq" id="WP_058492203.1">
    <property type="nucleotide sequence ID" value="NZ_CBCRUR010000002.1"/>
</dbReference>
<name>A0A0W1AKQ6_9GAMM</name>
<accession>A0A0W1AKQ6</accession>
<reference evidence="1 2" key="1">
    <citation type="submission" date="2015-11" db="EMBL/GenBank/DDBJ databases">
        <title>Genomic analysis of 38 Legionella species identifies large and diverse effector repertoires.</title>
        <authorList>
            <person name="Burstein D."/>
            <person name="Amaro F."/>
            <person name="Zusman T."/>
            <person name="Lifshitz Z."/>
            <person name="Cohen O."/>
            <person name="Gilbert J.A."/>
            <person name="Pupko T."/>
            <person name="Shuman H.A."/>
            <person name="Segal G."/>
        </authorList>
    </citation>
    <scope>NUCLEOTIDE SEQUENCE [LARGE SCALE GENOMIC DNA]</scope>
    <source>
        <strain evidence="1 2">ATCC 49508</strain>
    </source>
</reference>
<gene>
    <name evidence="1" type="ORF">Lwor_0127</name>
</gene>
<dbReference type="InterPro" id="IPR011009">
    <property type="entry name" value="Kinase-like_dom_sf"/>
</dbReference>
<dbReference type="STRING" id="45076.Lwor_0127"/>
<dbReference type="PATRIC" id="fig|45076.6.peg.135"/>
<evidence type="ECO:0000313" key="1">
    <source>
        <dbReference type="EMBL" id="KTD81824.1"/>
    </source>
</evidence>
<dbReference type="OrthoDB" id="6255775at2"/>
<organism evidence="1 2">
    <name type="scientific">Legionella worsleiensis</name>
    <dbReference type="NCBI Taxonomy" id="45076"/>
    <lineage>
        <taxon>Bacteria</taxon>
        <taxon>Pseudomonadati</taxon>
        <taxon>Pseudomonadota</taxon>
        <taxon>Gammaproteobacteria</taxon>
        <taxon>Legionellales</taxon>
        <taxon>Legionellaceae</taxon>
        <taxon>Legionella</taxon>
    </lineage>
</organism>
<sequence>MIPNNLKKEVIQWACKYLVSHGYKLKSSLPEIVQNTPWSYVVRFATSEGCIYLKHTPELLALEPAIIQTLRVQFHAPVPKVIARNTEIHCFLMKDAGKSLREILKQKFDEALLCKAIDQFTSLQIAVAGSVDVFLDIGVPDYRLDKLPGLYKELISKKDLLTAEGLSEVEISQLEELLPKVSSLCKKLSDYSIKQTIVQPDFNDNNTLIDDVSNITIIDLGEIVISHPFFSLLNCLEQIKKHHGLTDNDGTYLRIKNACFNNYINFFESKEHLLDAFMTAQLLSSVYGISYQYRFMLACGKEQLISFQHWKLKNLLKEFMARCVATAGDCQV</sequence>
<protein>
    <recommendedName>
        <fullName evidence="3">Phosphotransferase enzyme family protein</fullName>
    </recommendedName>
</protein>
<proteinExistence type="predicted"/>
<dbReference type="Proteomes" id="UP000054662">
    <property type="component" value="Unassembled WGS sequence"/>
</dbReference>
<dbReference type="AlphaFoldDB" id="A0A0W1AKQ6"/>
<keyword evidence="2" id="KW-1185">Reference proteome</keyword>
<evidence type="ECO:0008006" key="3">
    <source>
        <dbReference type="Google" id="ProtNLM"/>
    </source>
</evidence>